<gene>
    <name evidence="1" type="ORF">SMAX5B_012024</name>
</gene>
<reference evidence="1 2" key="1">
    <citation type="submission" date="2017-12" db="EMBL/GenBank/DDBJ databases">
        <title>Integrating genomic resources of turbot (Scophthalmus maximus) in depth evaluation of genetic and physical mapping variation across individuals.</title>
        <authorList>
            <person name="Martinez P."/>
        </authorList>
    </citation>
    <scope>NUCLEOTIDE SEQUENCE [LARGE SCALE GENOMIC DNA]</scope>
</reference>
<protein>
    <submittedName>
        <fullName evidence="1">Uncharacterized protein</fullName>
    </submittedName>
</protein>
<sequence>MGGRRHSPRVRAATSTIIHIPDITRILCCAWTPLQSIRGKMEFEVEKLQL</sequence>
<name>A0A2U9AYT2_SCOMX</name>
<organism evidence="1 2">
    <name type="scientific">Scophthalmus maximus</name>
    <name type="common">Turbot</name>
    <name type="synonym">Psetta maxima</name>
    <dbReference type="NCBI Taxonomy" id="52904"/>
    <lineage>
        <taxon>Eukaryota</taxon>
        <taxon>Metazoa</taxon>
        <taxon>Chordata</taxon>
        <taxon>Craniata</taxon>
        <taxon>Vertebrata</taxon>
        <taxon>Euteleostomi</taxon>
        <taxon>Actinopterygii</taxon>
        <taxon>Neopterygii</taxon>
        <taxon>Teleostei</taxon>
        <taxon>Neoteleostei</taxon>
        <taxon>Acanthomorphata</taxon>
        <taxon>Carangaria</taxon>
        <taxon>Pleuronectiformes</taxon>
        <taxon>Pleuronectoidei</taxon>
        <taxon>Scophthalmidae</taxon>
        <taxon>Scophthalmus</taxon>
    </lineage>
</organism>
<evidence type="ECO:0000313" key="1">
    <source>
        <dbReference type="EMBL" id="AWO96849.1"/>
    </source>
</evidence>
<dbReference type="EMBL" id="CP026243">
    <property type="protein sequence ID" value="AWO96849.1"/>
    <property type="molecule type" value="Genomic_DNA"/>
</dbReference>
<keyword evidence="2" id="KW-1185">Reference proteome</keyword>
<accession>A0A2U9AYT2</accession>
<evidence type="ECO:0000313" key="2">
    <source>
        <dbReference type="Proteomes" id="UP000246464"/>
    </source>
</evidence>
<proteinExistence type="predicted"/>
<dbReference type="Proteomes" id="UP000246464">
    <property type="component" value="Chromosome 1"/>
</dbReference>
<dbReference type="AlphaFoldDB" id="A0A2U9AYT2"/>